<evidence type="ECO:0000256" key="3">
    <source>
        <dbReference type="ARBA" id="ARBA00023127"/>
    </source>
</evidence>
<dbReference type="InterPro" id="IPR048258">
    <property type="entry name" value="Cyclins_cyclin-box"/>
</dbReference>
<feature type="region of interest" description="Disordered" evidence="6">
    <location>
        <begin position="1"/>
        <end position="58"/>
    </location>
</feature>
<dbReference type="GO" id="GO:0051301">
    <property type="term" value="P:cell division"/>
    <property type="evidence" value="ECO:0007669"/>
    <property type="project" value="UniProtKB-KW"/>
</dbReference>
<dbReference type="CDD" id="cd20562">
    <property type="entry name" value="CYCLIN_AtCycA_like_rpt1"/>
    <property type="match status" value="1"/>
</dbReference>
<dbReference type="SUPFAM" id="SSF47954">
    <property type="entry name" value="Cyclin-like"/>
    <property type="match status" value="2"/>
</dbReference>
<reference evidence="9 10" key="1">
    <citation type="submission" date="2022-03" db="EMBL/GenBank/DDBJ databases">
        <authorList>
            <person name="Macdonald S."/>
            <person name="Ahmed S."/>
            <person name="Newling K."/>
        </authorList>
    </citation>
    <scope>NUCLEOTIDE SEQUENCE [LARGE SCALE GENOMIC DNA]</scope>
</reference>
<dbReference type="PROSITE" id="PS00292">
    <property type="entry name" value="CYCLINS"/>
    <property type="match status" value="1"/>
</dbReference>
<evidence type="ECO:0000256" key="1">
    <source>
        <dbReference type="ARBA" id="ARBA00006955"/>
    </source>
</evidence>
<evidence type="ECO:0000313" key="9">
    <source>
        <dbReference type="EMBL" id="CAH8282064.1"/>
    </source>
</evidence>
<dbReference type="Proteomes" id="UP001642260">
    <property type="component" value="Unassembled WGS sequence"/>
</dbReference>
<accession>A0ABC8IM47</accession>
<name>A0ABC8IM47_ERUVS</name>
<evidence type="ECO:0000259" key="7">
    <source>
        <dbReference type="SMART" id="SM00385"/>
    </source>
</evidence>
<protein>
    <recommendedName>
        <fullName evidence="11">Cyclin N-terminal domain-containing protein</fullName>
    </recommendedName>
</protein>
<dbReference type="Pfam" id="PF02984">
    <property type="entry name" value="Cyclin_C"/>
    <property type="match status" value="1"/>
</dbReference>
<dbReference type="InterPro" id="IPR013763">
    <property type="entry name" value="Cyclin-like_dom"/>
</dbReference>
<evidence type="ECO:0008006" key="11">
    <source>
        <dbReference type="Google" id="ProtNLM"/>
    </source>
</evidence>
<comment type="caution">
    <text evidence="9">The sequence shown here is derived from an EMBL/GenBank/DDBJ whole genome shotgun (WGS) entry which is preliminary data.</text>
</comment>
<gene>
    <name evidence="9" type="ORF">ERUC_LOCUS289</name>
</gene>
<keyword evidence="3 5" id="KW-0195">Cyclin</keyword>
<sequence length="436" mass="49403">MDCSYSMHPNANKENVSTSNVQGNFGRVTRSRAKKALGGVSIPPTKPSFKQQKKRSVLRDVSNTSAGNIYSDLLGEGNIKVARKCIKQCKKVAKEGTDVAMEILDDMHTEKSKLAEDLSKIRMAESQNAHLSISKDEEITEQQQEDGSGVMDFRQVVDIDSNDKDPQCCSLYAADIYDNINVAELQPRPLANYMEVVQRDIDPGMRRILIDWLVEVSEDYKLVPDTLYLTVNLIDRFLSNNCIERHRLQLLGVTCMLIASKYEELCAPPVEEFCFITANTYSRPEVISMEIQVLNYVHFKLSVPTTKTFLRRFIRAAQASYKVPLTELEFLANYLAELTLVEYTFLRFLPSLVAASAVFLARWTLDQTDHPWNPTLEHYTRYEVAELKTAVLAMEDLQLNTSGCTLTATREKYNQPKFKSVAKMTSPKRVTSLFSG</sequence>
<dbReference type="PIRSF" id="PIRSF001771">
    <property type="entry name" value="Cyclin_A_B_D_E"/>
    <property type="match status" value="1"/>
</dbReference>
<feature type="domain" description="Cyclin C-terminal" evidence="8">
    <location>
        <begin position="304"/>
        <end position="427"/>
    </location>
</feature>
<feature type="domain" description="Cyclin-like" evidence="7">
    <location>
        <begin position="211"/>
        <end position="295"/>
    </location>
</feature>
<proteinExistence type="inferred from homology"/>
<keyword evidence="10" id="KW-1185">Reference proteome</keyword>
<dbReference type="SMART" id="SM01332">
    <property type="entry name" value="Cyclin_C"/>
    <property type="match status" value="1"/>
</dbReference>
<dbReference type="InterPro" id="IPR046965">
    <property type="entry name" value="Cyclin_A/B-like"/>
</dbReference>
<keyword evidence="2" id="KW-0132">Cell division</keyword>
<dbReference type="InterPro" id="IPR004367">
    <property type="entry name" value="Cyclin_C-dom"/>
</dbReference>
<evidence type="ECO:0000256" key="4">
    <source>
        <dbReference type="ARBA" id="ARBA00023306"/>
    </source>
</evidence>
<evidence type="ECO:0000256" key="2">
    <source>
        <dbReference type="ARBA" id="ARBA00022618"/>
    </source>
</evidence>
<comment type="similarity">
    <text evidence="1">Belongs to the cyclin family. Cyclin AB subfamily.</text>
</comment>
<keyword evidence="4" id="KW-0131">Cell cycle</keyword>
<feature type="compositionally biased region" description="Polar residues" evidence="6">
    <location>
        <begin position="7"/>
        <end position="23"/>
    </location>
</feature>
<evidence type="ECO:0000256" key="6">
    <source>
        <dbReference type="SAM" id="MobiDB-lite"/>
    </source>
</evidence>
<dbReference type="Gene3D" id="1.10.472.10">
    <property type="entry name" value="Cyclin-like"/>
    <property type="match status" value="2"/>
</dbReference>
<dbReference type="AlphaFoldDB" id="A0ABC8IM47"/>
<organism evidence="9 10">
    <name type="scientific">Eruca vesicaria subsp. sativa</name>
    <name type="common">Garden rocket</name>
    <name type="synonym">Eruca sativa</name>
    <dbReference type="NCBI Taxonomy" id="29727"/>
    <lineage>
        <taxon>Eukaryota</taxon>
        <taxon>Viridiplantae</taxon>
        <taxon>Streptophyta</taxon>
        <taxon>Embryophyta</taxon>
        <taxon>Tracheophyta</taxon>
        <taxon>Spermatophyta</taxon>
        <taxon>Magnoliopsida</taxon>
        <taxon>eudicotyledons</taxon>
        <taxon>Gunneridae</taxon>
        <taxon>Pentapetalae</taxon>
        <taxon>rosids</taxon>
        <taxon>malvids</taxon>
        <taxon>Brassicales</taxon>
        <taxon>Brassicaceae</taxon>
        <taxon>Brassiceae</taxon>
        <taxon>Eruca</taxon>
    </lineage>
</organism>
<dbReference type="CDD" id="cd20506">
    <property type="entry name" value="CYCLIN_AtCycA-like_rpt2"/>
    <property type="match status" value="1"/>
</dbReference>
<dbReference type="SMART" id="SM00385">
    <property type="entry name" value="CYCLIN"/>
    <property type="match status" value="2"/>
</dbReference>
<dbReference type="Pfam" id="PF00134">
    <property type="entry name" value="Cyclin_N"/>
    <property type="match status" value="1"/>
</dbReference>
<evidence type="ECO:0000256" key="5">
    <source>
        <dbReference type="RuleBase" id="RU000383"/>
    </source>
</evidence>
<evidence type="ECO:0000313" key="10">
    <source>
        <dbReference type="Proteomes" id="UP001642260"/>
    </source>
</evidence>
<dbReference type="PANTHER" id="PTHR10177">
    <property type="entry name" value="CYCLINS"/>
    <property type="match status" value="1"/>
</dbReference>
<dbReference type="InterPro" id="IPR006671">
    <property type="entry name" value="Cyclin_N"/>
</dbReference>
<dbReference type="InterPro" id="IPR036915">
    <property type="entry name" value="Cyclin-like_sf"/>
</dbReference>
<evidence type="ECO:0000259" key="8">
    <source>
        <dbReference type="SMART" id="SM01332"/>
    </source>
</evidence>
<dbReference type="FunFam" id="1.10.472.10:FF:000167">
    <property type="entry name" value="Mitotic cyclin 6"/>
    <property type="match status" value="1"/>
</dbReference>
<dbReference type="InterPro" id="IPR039361">
    <property type="entry name" value="Cyclin"/>
</dbReference>
<dbReference type="EMBL" id="CAKOAT010000001">
    <property type="protein sequence ID" value="CAH8282064.1"/>
    <property type="molecule type" value="Genomic_DNA"/>
</dbReference>
<dbReference type="FunFam" id="1.10.472.10:FF:000013">
    <property type="entry name" value="Cyclin A1"/>
    <property type="match status" value="1"/>
</dbReference>
<feature type="domain" description="Cyclin-like" evidence="7">
    <location>
        <begin position="308"/>
        <end position="396"/>
    </location>
</feature>